<reference evidence="1 2" key="1">
    <citation type="submission" date="2011-02" db="EMBL/GenBank/DDBJ databases">
        <authorList>
            <person name="Durkin A.S."/>
            <person name="Madupu R."/>
            <person name="Torralba M."/>
            <person name="Gillis M."/>
            <person name="Methe B."/>
            <person name="Sutton G."/>
            <person name="Nelson K.E."/>
        </authorList>
    </citation>
    <scope>NUCLEOTIDE SEQUENCE [LARGE SCALE GENOMIC DNA]</scope>
    <source>
        <strain evidence="1 2">CRIS 18C-A</strain>
    </source>
</reference>
<dbReference type="AlphaFoldDB" id="F0H737"/>
<keyword evidence="2" id="KW-1185">Reference proteome</keyword>
<proteinExistence type="predicted"/>
<protein>
    <submittedName>
        <fullName evidence="1">Conserved domain protein</fullName>
    </submittedName>
</protein>
<organism evidence="1 2">
    <name type="scientific">Prevotella denticola CRIS 18C-A</name>
    <dbReference type="NCBI Taxonomy" id="944557"/>
    <lineage>
        <taxon>Bacteria</taxon>
        <taxon>Pseudomonadati</taxon>
        <taxon>Bacteroidota</taxon>
        <taxon>Bacteroidia</taxon>
        <taxon>Bacteroidales</taxon>
        <taxon>Prevotellaceae</taxon>
        <taxon>Prevotella</taxon>
    </lineage>
</organism>
<evidence type="ECO:0000313" key="2">
    <source>
        <dbReference type="Proteomes" id="UP000003155"/>
    </source>
</evidence>
<gene>
    <name evidence="1" type="ORF">HMPREF9303_0456</name>
</gene>
<dbReference type="EMBL" id="AEXO01000066">
    <property type="protein sequence ID" value="EGC86378.1"/>
    <property type="molecule type" value="Genomic_DNA"/>
</dbReference>
<accession>F0H737</accession>
<comment type="caution">
    <text evidence="1">The sequence shown here is derived from an EMBL/GenBank/DDBJ whole genome shotgun (WGS) entry which is preliminary data.</text>
</comment>
<name>F0H737_9BACT</name>
<sequence length="70" mass="7841">MSADTSCADGLLPCNMLPGWGRLAAGKELCRKNLSGQGGVFPEIMRNCQFKRGYVWENRLLEFYRPASTK</sequence>
<evidence type="ECO:0000313" key="1">
    <source>
        <dbReference type="EMBL" id="EGC86378.1"/>
    </source>
</evidence>
<dbReference type="Proteomes" id="UP000003155">
    <property type="component" value="Unassembled WGS sequence"/>
</dbReference>